<dbReference type="PROSITE" id="PS50088">
    <property type="entry name" value="ANK_REPEAT"/>
    <property type="match status" value="1"/>
</dbReference>
<gene>
    <name evidence="5" type="ORF">CHS0354_021586</name>
</gene>
<dbReference type="PANTHER" id="PTHR24173">
    <property type="entry name" value="ANKYRIN REPEAT CONTAINING"/>
    <property type="match status" value="1"/>
</dbReference>
<dbReference type="PANTHER" id="PTHR24173:SF74">
    <property type="entry name" value="ANKYRIN REPEAT DOMAIN-CONTAINING PROTEIN 16"/>
    <property type="match status" value="1"/>
</dbReference>
<dbReference type="Proteomes" id="UP001195483">
    <property type="component" value="Unassembled WGS sequence"/>
</dbReference>
<evidence type="ECO:0000313" key="6">
    <source>
        <dbReference type="Proteomes" id="UP001195483"/>
    </source>
</evidence>
<feature type="region of interest" description="Disordered" evidence="4">
    <location>
        <begin position="434"/>
        <end position="469"/>
    </location>
</feature>
<keyword evidence="2 3" id="KW-0040">ANK repeat</keyword>
<protein>
    <recommendedName>
        <fullName evidence="7">Ankyrin repeat domain-containing protein 63</fullName>
    </recommendedName>
</protein>
<name>A0AAE0SNY0_9BIVA</name>
<feature type="compositionally biased region" description="Polar residues" evidence="4">
    <location>
        <begin position="449"/>
        <end position="469"/>
    </location>
</feature>
<feature type="repeat" description="ANK" evidence="3">
    <location>
        <begin position="54"/>
        <end position="90"/>
    </location>
</feature>
<reference evidence="5" key="2">
    <citation type="journal article" date="2021" name="Genome Biol. Evol.">
        <title>Developing a high-quality reference genome for a parasitic bivalve with doubly uniparental inheritance (Bivalvia: Unionida).</title>
        <authorList>
            <person name="Smith C.H."/>
        </authorList>
    </citation>
    <scope>NUCLEOTIDE SEQUENCE</scope>
    <source>
        <strain evidence="5">CHS0354</strain>
        <tissue evidence="5">Mantle</tissue>
    </source>
</reference>
<dbReference type="AlphaFoldDB" id="A0AAE0SNY0"/>
<keyword evidence="6" id="KW-1185">Reference proteome</keyword>
<reference evidence="5" key="1">
    <citation type="journal article" date="2021" name="Genome Biol. Evol.">
        <title>A High-Quality Reference Genome for a Parasitic Bivalve with Doubly Uniparental Inheritance (Bivalvia: Unionida).</title>
        <authorList>
            <person name="Smith C.H."/>
        </authorList>
    </citation>
    <scope>NUCLEOTIDE SEQUENCE</scope>
    <source>
        <strain evidence="5">CHS0354</strain>
    </source>
</reference>
<proteinExistence type="predicted"/>
<dbReference type="Gene3D" id="1.25.40.20">
    <property type="entry name" value="Ankyrin repeat-containing domain"/>
    <property type="match status" value="2"/>
</dbReference>
<dbReference type="Pfam" id="PF12796">
    <property type="entry name" value="Ank_2"/>
    <property type="match status" value="1"/>
</dbReference>
<dbReference type="InterPro" id="IPR002110">
    <property type="entry name" value="Ankyrin_rpt"/>
</dbReference>
<dbReference type="Pfam" id="PF00023">
    <property type="entry name" value="Ank"/>
    <property type="match status" value="1"/>
</dbReference>
<dbReference type="EMBL" id="JAEAOA010001323">
    <property type="protein sequence ID" value="KAK3595491.1"/>
    <property type="molecule type" value="Genomic_DNA"/>
</dbReference>
<dbReference type="PROSITE" id="PS50297">
    <property type="entry name" value="ANK_REP_REGION"/>
    <property type="match status" value="1"/>
</dbReference>
<comment type="caution">
    <text evidence="5">The sequence shown here is derived from an EMBL/GenBank/DDBJ whole genome shotgun (WGS) entry which is preliminary data.</text>
</comment>
<feature type="region of interest" description="Disordered" evidence="4">
    <location>
        <begin position="266"/>
        <end position="328"/>
    </location>
</feature>
<evidence type="ECO:0000256" key="4">
    <source>
        <dbReference type="SAM" id="MobiDB-lite"/>
    </source>
</evidence>
<organism evidence="5 6">
    <name type="scientific">Potamilus streckersoni</name>
    <dbReference type="NCBI Taxonomy" id="2493646"/>
    <lineage>
        <taxon>Eukaryota</taxon>
        <taxon>Metazoa</taxon>
        <taxon>Spiralia</taxon>
        <taxon>Lophotrochozoa</taxon>
        <taxon>Mollusca</taxon>
        <taxon>Bivalvia</taxon>
        <taxon>Autobranchia</taxon>
        <taxon>Heteroconchia</taxon>
        <taxon>Palaeoheterodonta</taxon>
        <taxon>Unionida</taxon>
        <taxon>Unionoidea</taxon>
        <taxon>Unionidae</taxon>
        <taxon>Ambleminae</taxon>
        <taxon>Lampsilini</taxon>
        <taxon>Potamilus</taxon>
    </lineage>
</organism>
<dbReference type="SMART" id="SM00248">
    <property type="entry name" value="ANK"/>
    <property type="match status" value="4"/>
</dbReference>
<keyword evidence="1" id="KW-0677">Repeat</keyword>
<dbReference type="InterPro" id="IPR036770">
    <property type="entry name" value="Ankyrin_rpt-contain_sf"/>
</dbReference>
<accession>A0AAE0SNY0</accession>
<sequence>MSRRQKVRKNNDMQMDLTSDARVLFDAVRQGKKHLIRFILEAAMINVVDARDLHGRTPLIQCLNTKEEQSREALVRMLLQFGADVNSRDDFGRTALSYACEKSCNDVVRILVKHHNIDPDLYDMDGNTPLIYSAMVGNDIAVEILIRHFRRLGLQIDHANKDGFTAVLMAAKQGHTTCAQILIGQGKASVHVRDHKYFMNVNQWLERRGLTTDDVLPIRDAGNGRGRFMKIARLAALCSSGSKPGPSKNADDYRYYQSMLAKSLSLDDEDASSKDSDATSLSEESLPKVKPTPPSIPKASRLERTRRVYPLQDRQKLKSQATQTFDSDIEEQFDHISESKDLHRPRLRNSMSDANKTEKEFKKMPKRCSLPEIKSRRKSKGSLMNLSDLQSNRSLEHIPDVIFAKVDSGGGKMLNLKLKPDRVKDKFFWRPCFDTDDASSKGDVFTDQAEVSSPESDNSTTSPVHTPIF</sequence>
<dbReference type="SUPFAM" id="SSF48403">
    <property type="entry name" value="Ankyrin repeat"/>
    <property type="match status" value="1"/>
</dbReference>
<evidence type="ECO:0000313" key="5">
    <source>
        <dbReference type="EMBL" id="KAK3595491.1"/>
    </source>
</evidence>
<evidence type="ECO:0008006" key="7">
    <source>
        <dbReference type="Google" id="ProtNLM"/>
    </source>
</evidence>
<reference evidence="5" key="3">
    <citation type="submission" date="2023-05" db="EMBL/GenBank/DDBJ databases">
        <authorList>
            <person name="Smith C.H."/>
        </authorList>
    </citation>
    <scope>NUCLEOTIDE SEQUENCE</scope>
    <source>
        <strain evidence="5">CHS0354</strain>
        <tissue evidence="5">Mantle</tissue>
    </source>
</reference>
<evidence type="ECO:0000256" key="3">
    <source>
        <dbReference type="PROSITE-ProRule" id="PRU00023"/>
    </source>
</evidence>
<evidence type="ECO:0000256" key="1">
    <source>
        <dbReference type="ARBA" id="ARBA00022737"/>
    </source>
</evidence>
<evidence type="ECO:0000256" key="2">
    <source>
        <dbReference type="ARBA" id="ARBA00023043"/>
    </source>
</evidence>